<dbReference type="PANTHER" id="PTHR43792:SF8">
    <property type="entry name" value="[RIBOSOMAL PROTEIN US5]-ALANINE N-ACETYLTRANSFERASE"/>
    <property type="match status" value="1"/>
</dbReference>
<dbReference type="GO" id="GO:0016740">
    <property type="term" value="F:transferase activity"/>
    <property type="evidence" value="ECO:0007669"/>
    <property type="project" value="UniProtKB-KW"/>
</dbReference>
<evidence type="ECO:0000259" key="4">
    <source>
        <dbReference type="PROSITE" id="PS51186"/>
    </source>
</evidence>
<dbReference type="PANTHER" id="PTHR43792">
    <property type="entry name" value="GNAT FAMILY, PUTATIVE (AFU_ORTHOLOGUE AFUA_3G00765)-RELATED-RELATED"/>
    <property type="match status" value="1"/>
</dbReference>
<keyword evidence="2" id="KW-0012">Acyltransferase</keyword>
<dbReference type="Proteomes" id="UP001551210">
    <property type="component" value="Unassembled WGS sequence"/>
</dbReference>
<dbReference type="PROSITE" id="PS51186">
    <property type="entry name" value="GNAT"/>
    <property type="match status" value="1"/>
</dbReference>
<dbReference type="RefSeq" id="WP_359206941.1">
    <property type="nucleotide sequence ID" value="NZ_JBEZAM010000014.1"/>
</dbReference>
<dbReference type="InterPro" id="IPR016181">
    <property type="entry name" value="Acyl_CoA_acyltransferase"/>
</dbReference>
<dbReference type="SUPFAM" id="SSF55729">
    <property type="entry name" value="Acyl-CoA N-acyltransferases (Nat)"/>
    <property type="match status" value="1"/>
</dbReference>
<dbReference type="InterPro" id="IPR000182">
    <property type="entry name" value="GNAT_dom"/>
</dbReference>
<evidence type="ECO:0000313" key="5">
    <source>
        <dbReference type="EMBL" id="MEU7294232.1"/>
    </source>
</evidence>
<keyword evidence="6" id="KW-1185">Reference proteome</keyword>
<proteinExistence type="inferred from homology"/>
<dbReference type="Gene3D" id="3.40.630.30">
    <property type="match status" value="1"/>
</dbReference>
<name>A0ABV3CVK6_STREX</name>
<sequence length="184" mass="20241">MISEGLRIRPAVPEDAHALAVALLKNRAHMKPWEPYRPERYYTAEAQAERLADGGVRWFAVEGDAIVGAVILSGIVLGPFRSASLGYWVDRDHTGRGLATALTAEACRGTREELGLHRLEAGTVLDHHVSQRVLEKSGFSRIGTAPRYLHIDGEWRDHHLFQRLLHDDPPPGVPTGTSSNGDLA</sequence>
<organism evidence="5 6">
    <name type="scientific">Streptomyces exfoliatus</name>
    <name type="common">Streptomyces hydrogenans</name>
    <dbReference type="NCBI Taxonomy" id="1905"/>
    <lineage>
        <taxon>Bacteria</taxon>
        <taxon>Bacillati</taxon>
        <taxon>Actinomycetota</taxon>
        <taxon>Actinomycetes</taxon>
        <taxon>Kitasatosporales</taxon>
        <taxon>Streptomycetaceae</taxon>
        <taxon>Streptomyces</taxon>
    </lineage>
</organism>
<comment type="similarity">
    <text evidence="3">Belongs to the acetyltransferase family. RimJ subfamily.</text>
</comment>
<comment type="caution">
    <text evidence="5">The sequence shown here is derived from an EMBL/GenBank/DDBJ whole genome shotgun (WGS) entry which is preliminary data.</text>
</comment>
<dbReference type="Pfam" id="PF13302">
    <property type="entry name" value="Acetyltransf_3"/>
    <property type="match status" value="1"/>
</dbReference>
<evidence type="ECO:0000256" key="1">
    <source>
        <dbReference type="ARBA" id="ARBA00022679"/>
    </source>
</evidence>
<dbReference type="EMBL" id="JBEZAM010000014">
    <property type="protein sequence ID" value="MEU7294232.1"/>
    <property type="molecule type" value="Genomic_DNA"/>
</dbReference>
<gene>
    <name evidence="5" type="ORF">AB0A76_13650</name>
</gene>
<dbReference type="InterPro" id="IPR051531">
    <property type="entry name" value="N-acetyltransferase"/>
</dbReference>
<evidence type="ECO:0000256" key="2">
    <source>
        <dbReference type="ARBA" id="ARBA00023315"/>
    </source>
</evidence>
<evidence type="ECO:0000256" key="3">
    <source>
        <dbReference type="ARBA" id="ARBA00038502"/>
    </source>
</evidence>
<protein>
    <submittedName>
        <fullName evidence="5">GNAT family protein</fullName>
        <ecNumber evidence="5">2.-.-.-</ecNumber>
    </submittedName>
</protein>
<evidence type="ECO:0000313" key="6">
    <source>
        <dbReference type="Proteomes" id="UP001551210"/>
    </source>
</evidence>
<reference evidence="5 6" key="1">
    <citation type="submission" date="2024-06" db="EMBL/GenBank/DDBJ databases">
        <title>The Natural Products Discovery Center: Release of the First 8490 Sequenced Strains for Exploring Actinobacteria Biosynthetic Diversity.</title>
        <authorList>
            <person name="Kalkreuter E."/>
            <person name="Kautsar S.A."/>
            <person name="Yang D."/>
            <person name="Bader C.D."/>
            <person name="Teijaro C.N."/>
            <person name="Fluegel L."/>
            <person name="Davis C.M."/>
            <person name="Simpson J.R."/>
            <person name="Lauterbach L."/>
            <person name="Steele A.D."/>
            <person name="Gui C."/>
            <person name="Meng S."/>
            <person name="Li G."/>
            <person name="Viehrig K."/>
            <person name="Ye F."/>
            <person name="Su P."/>
            <person name="Kiefer A.F."/>
            <person name="Nichols A."/>
            <person name="Cepeda A.J."/>
            <person name="Yan W."/>
            <person name="Fan B."/>
            <person name="Jiang Y."/>
            <person name="Adhikari A."/>
            <person name="Zheng C.-J."/>
            <person name="Schuster L."/>
            <person name="Cowan T.M."/>
            <person name="Smanski M.J."/>
            <person name="Chevrette M.G."/>
            <person name="De Carvalho L.P.S."/>
            <person name="Shen B."/>
        </authorList>
    </citation>
    <scope>NUCLEOTIDE SEQUENCE [LARGE SCALE GENOMIC DNA]</scope>
    <source>
        <strain evidence="5 6">NPDC045705</strain>
    </source>
</reference>
<accession>A0ABV3CVK6</accession>
<feature type="domain" description="N-acetyltransferase" evidence="4">
    <location>
        <begin position="6"/>
        <end position="162"/>
    </location>
</feature>
<keyword evidence="1 5" id="KW-0808">Transferase</keyword>
<dbReference type="EC" id="2.-.-.-" evidence="5"/>